<feature type="binding site" evidence="6">
    <location>
        <position position="237"/>
    </location>
    <ligand>
        <name>a divalent metal cation</name>
        <dbReference type="ChEBI" id="CHEBI:60240"/>
        <label>2</label>
        <note>catalytic</note>
    </ligand>
</feature>
<proteinExistence type="inferred from homology"/>
<feature type="binding site" evidence="6">
    <location>
        <position position="106"/>
    </location>
    <ligand>
        <name>a divalent metal cation</name>
        <dbReference type="ChEBI" id="CHEBI:60240"/>
        <label>2</label>
        <note>catalytic</note>
    </ligand>
</feature>
<evidence type="ECO:0000256" key="3">
    <source>
        <dbReference type="ARBA" id="ARBA00022670"/>
    </source>
</evidence>
<dbReference type="GO" id="GO:0070006">
    <property type="term" value="F:metalloaminopeptidase activity"/>
    <property type="evidence" value="ECO:0007669"/>
    <property type="project" value="UniProtKB-UniRule"/>
</dbReference>
<dbReference type="GO" id="GO:0006508">
    <property type="term" value="P:proteolysis"/>
    <property type="evidence" value="ECO:0007669"/>
    <property type="project" value="UniProtKB-KW"/>
</dbReference>
<dbReference type="PANTHER" id="PTHR43330:SF27">
    <property type="entry name" value="METHIONINE AMINOPEPTIDASE"/>
    <property type="match status" value="1"/>
</dbReference>
<accession>A0A0G0JEN3</accession>
<dbReference type="InterPro" id="IPR036005">
    <property type="entry name" value="Creatinase/aminopeptidase-like"/>
</dbReference>
<evidence type="ECO:0000256" key="6">
    <source>
        <dbReference type="HAMAP-Rule" id="MF_01974"/>
    </source>
</evidence>
<dbReference type="Proteomes" id="UP000034917">
    <property type="component" value="Unassembled WGS sequence"/>
</dbReference>
<keyword evidence="5 6" id="KW-0378">Hydrolase</keyword>
<dbReference type="HAMAP" id="MF_01974">
    <property type="entry name" value="MetAP_1"/>
    <property type="match status" value="1"/>
</dbReference>
<dbReference type="NCBIfam" id="TIGR00500">
    <property type="entry name" value="met_pdase_I"/>
    <property type="match status" value="1"/>
</dbReference>
<evidence type="ECO:0000256" key="7">
    <source>
        <dbReference type="RuleBase" id="RU003653"/>
    </source>
</evidence>
<dbReference type="PATRIC" id="fig|1618486.3.peg.242"/>
<keyword evidence="3 6" id="KW-0645">Protease</keyword>
<evidence type="ECO:0000256" key="2">
    <source>
        <dbReference type="ARBA" id="ARBA00022438"/>
    </source>
</evidence>
<dbReference type="EMBL" id="LBSV01000002">
    <property type="protein sequence ID" value="KKQ26621.1"/>
    <property type="molecule type" value="Genomic_DNA"/>
</dbReference>
<evidence type="ECO:0000259" key="8">
    <source>
        <dbReference type="Pfam" id="PF00557"/>
    </source>
</evidence>
<feature type="binding site" evidence="6">
    <location>
        <position position="95"/>
    </location>
    <ligand>
        <name>a divalent metal cation</name>
        <dbReference type="ChEBI" id="CHEBI:60240"/>
        <label>1</label>
    </ligand>
</feature>
<dbReference type="PRINTS" id="PR00599">
    <property type="entry name" value="MAPEPTIDASE"/>
</dbReference>
<dbReference type="GO" id="GO:0005829">
    <property type="term" value="C:cytosol"/>
    <property type="evidence" value="ECO:0007669"/>
    <property type="project" value="TreeGrafter"/>
</dbReference>
<comment type="catalytic activity">
    <reaction evidence="6 7">
        <text>Release of N-terminal amino acids, preferentially methionine, from peptides and arylamides.</text>
        <dbReference type="EC" id="3.4.11.18"/>
    </reaction>
</comment>
<comment type="similarity">
    <text evidence="6">Belongs to the peptidase M24A family. Methionine aminopeptidase type 1 subfamily.</text>
</comment>
<sequence length="251" mass="28271">MNIDLKTEKEIEIMKEGGIRLKKVVKALLKDITVGMTSKHIDDLAENLIEKEGGEPSFKKVKDYFWTTCLPINDQVVHTPPSNRKLNQGDLLTLDIGMYFKGYHTDFATTIYIGKIPDKETKRFLETGKKALALAIEKAKTGNRLGDISATIEKEIYGQGYFVLKELTGHGIGKQLHEDPYVFGFRERPVERTIKIQPGLVIAIEVIYSKSSEEIAYEKNSDWSVVSADRSLSACFEHTVAIMEKNSLVLT</sequence>
<dbReference type="AlphaFoldDB" id="A0A0G0JEN3"/>
<dbReference type="SUPFAM" id="SSF55920">
    <property type="entry name" value="Creatinase/aminopeptidase"/>
    <property type="match status" value="1"/>
</dbReference>
<comment type="cofactor">
    <cofactor evidence="6">
        <name>Co(2+)</name>
        <dbReference type="ChEBI" id="CHEBI:48828"/>
    </cofactor>
    <cofactor evidence="6">
        <name>Zn(2+)</name>
        <dbReference type="ChEBI" id="CHEBI:29105"/>
    </cofactor>
    <cofactor evidence="6">
        <name>Mn(2+)</name>
        <dbReference type="ChEBI" id="CHEBI:29035"/>
    </cofactor>
    <cofactor evidence="6">
        <name>Fe(2+)</name>
        <dbReference type="ChEBI" id="CHEBI:29033"/>
    </cofactor>
    <text evidence="6">Binds 2 divalent metal cations per subunit. Has a high-affinity and a low affinity metal-binding site. The true nature of the physiological cofactor is under debate. The enzyme is active with cobalt, zinc, manganese or divalent iron ions. Most likely, methionine aminopeptidases function as mononuclear Fe(2+)-metalloproteases under physiological conditions, and the catalytically relevant metal-binding site has been assigned to the histidine-containing high-affinity site.</text>
</comment>
<keyword evidence="2 6" id="KW-0031">Aminopeptidase</keyword>
<evidence type="ECO:0000256" key="4">
    <source>
        <dbReference type="ARBA" id="ARBA00022723"/>
    </source>
</evidence>
<feature type="binding site" evidence="6">
    <location>
        <position position="106"/>
    </location>
    <ligand>
        <name>a divalent metal cation</name>
        <dbReference type="ChEBI" id="CHEBI:60240"/>
        <label>1</label>
    </ligand>
</feature>
<dbReference type="InterPro" id="IPR002467">
    <property type="entry name" value="Pept_M24A_MAP1"/>
</dbReference>
<dbReference type="InterPro" id="IPR001714">
    <property type="entry name" value="Pept_M24_MAP"/>
</dbReference>
<evidence type="ECO:0000313" key="9">
    <source>
        <dbReference type="EMBL" id="KKQ26621.1"/>
    </source>
</evidence>
<feature type="binding site" evidence="6">
    <location>
        <position position="170"/>
    </location>
    <ligand>
        <name>a divalent metal cation</name>
        <dbReference type="ChEBI" id="CHEBI:60240"/>
        <label>2</label>
        <note>catalytic</note>
    </ligand>
</feature>
<evidence type="ECO:0000313" key="10">
    <source>
        <dbReference type="Proteomes" id="UP000034917"/>
    </source>
</evidence>
<comment type="subunit">
    <text evidence="6">Monomer.</text>
</comment>
<dbReference type="Gene3D" id="3.90.230.10">
    <property type="entry name" value="Creatinase/methionine aminopeptidase superfamily"/>
    <property type="match status" value="1"/>
</dbReference>
<reference evidence="9 10" key="1">
    <citation type="journal article" date="2015" name="Nature">
        <title>rRNA introns, odd ribosomes, and small enigmatic genomes across a large radiation of phyla.</title>
        <authorList>
            <person name="Brown C.T."/>
            <person name="Hug L.A."/>
            <person name="Thomas B.C."/>
            <person name="Sharon I."/>
            <person name="Castelle C.J."/>
            <person name="Singh A."/>
            <person name="Wilkins M.J."/>
            <person name="Williams K.H."/>
            <person name="Banfield J.F."/>
        </authorList>
    </citation>
    <scope>NUCLEOTIDE SEQUENCE [LARGE SCALE GENOMIC DNA]</scope>
</reference>
<evidence type="ECO:0000256" key="1">
    <source>
        <dbReference type="ARBA" id="ARBA00002521"/>
    </source>
</evidence>
<dbReference type="Pfam" id="PF00557">
    <property type="entry name" value="Peptidase_M24"/>
    <property type="match status" value="1"/>
</dbReference>
<protein>
    <recommendedName>
        <fullName evidence="6 7">Methionine aminopeptidase</fullName>
        <shortName evidence="6">MAP</shortName>
        <shortName evidence="6">MetAP</shortName>
        <ecNumber evidence="6 7">3.4.11.18</ecNumber>
    </recommendedName>
    <alternativeName>
        <fullName evidence="6">Peptidase M</fullName>
    </alternativeName>
</protein>
<dbReference type="InterPro" id="IPR000994">
    <property type="entry name" value="Pept_M24"/>
</dbReference>
<keyword evidence="4 6" id="KW-0479">Metal-binding</keyword>
<feature type="binding site" evidence="6">
    <location>
        <position position="177"/>
    </location>
    <ligand>
        <name>substrate</name>
    </ligand>
</feature>
<dbReference type="EC" id="3.4.11.18" evidence="6 7"/>
<dbReference type="PANTHER" id="PTHR43330">
    <property type="entry name" value="METHIONINE AMINOPEPTIDASE"/>
    <property type="match status" value="1"/>
</dbReference>
<feature type="binding site" evidence="6">
    <location>
        <position position="205"/>
    </location>
    <ligand>
        <name>a divalent metal cation</name>
        <dbReference type="ChEBI" id="CHEBI:60240"/>
        <label>2</label>
        <note>catalytic</note>
    </ligand>
</feature>
<comment type="caution">
    <text evidence="9">The sequence shown here is derived from an EMBL/GenBank/DDBJ whole genome shotgun (WGS) entry which is preliminary data.</text>
</comment>
<evidence type="ECO:0000256" key="5">
    <source>
        <dbReference type="ARBA" id="ARBA00022801"/>
    </source>
</evidence>
<comment type="function">
    <text evidence="1 6">Removes the N-terminal methionine from nascent proteins. The N-terminal methionine is often cleaved when the second residue in the primary sequence is small and uncharged (Met-Ala-, Cys, Gly, Pro, Ser, Thr, or Val). Requires deformylation of the N(alpha)-formylated initiator methionine before it can be hydrolyzed.</text>
</comment>
<dbReference type="GO" id="GO:0004239">
    <property type="term" value="F:initiator methionyl aminopeptidase activity"/>
    <property type="evidence" value="ECO:0007669"/>
    <property type="project" value="UniProtKB-UniRule"/>
</dbReference>
<feature type="binding site" evidence="6">
    <location>
        <position position="78"/>
    </location>
    <ligand>
        <name>substrate</name>
    </ligand>
</feature>
<feature type="domain" description="Peptidase M24" evidence="8">
    <location>
        <begin position="12"/>
        <end position="242"/>
    </location>
</feature>
<name>A0A0G0JEN3_9BACT</name>
<organism evidence="9 10">
    <name type="scientific">Candidatus Roizmanbacteria bacterium GW2011_GWC2_37_13</name>
    <dbReference type="NCBI Taxonomy" id="1618486"/>
    <lineage>
        <taxon>Bacteria</taxon>
        <taxon>Candidatus Roizmaniibacteriota</taxon>
    </lineage>
</organism>
<dbReference type="GO" id="GO:0046872">
    <property type="term" value="F:metal ion binding"/>
    <property type="evidence" value="ECO:0007669"/>
    <property type="project" value="UniProtKB-UniRule"/>
</dbReference>
<feature type="binding site" evidence="6">
    <location>
        <position position="237"/>
    </location>
    <ligand>
        <name>a divalent metal cation</name>
        <dbReference type="ChEBI" id="CHEBI:60240"/>
        <label>1</label>
    </ligand>
</feature>
<gene>
    <name evidence="6" type="primary">map</name>
    <name evidence="9" type="ORF">US40_C0002G0155</name>
</gene>